<dbReference type="EC" id="6.3.2.10" evidence="10 11"/>
<dbReference type="GO" id="GO:0005737">
    <property type="term" value="C:cytoplasm"/>
    <property type="evidence" value="ECO:0007669"/>
    <property type="project" value="UniProtKB-SubCell"/>
</dbReference>
<gene>
    <name evidence="10 15" type="primary">murF</name>
    <name evidence="15" type="ORF">D5018_14610</name>
</gene>
<organism evidence="15 16">
    <name type="scientific">Parashewanella curva</name>
    <dbReference type="NCBI Taxonomy" id="2338552"/>
    <lineage>
        <taxon>Bacteria</taxon>
        <taxon>Pseudomonadati</taxon>
        <taxon>Pseudomonadota</taxon>
        <taxon>Gammaproteobacteria</taxon>
        <taxon>Alteromonadales</taxon>
        <taxon>Shewanellaceae</taxon>
        <taxon>Parashewanella</taxon>
    </lineage>
</organism>
<evidence type="ECO:0000256" key="3">
    <source>
        <dbReference type="ARBA" id="ARBA00022618"/>
    </source>
</evidence>
<keyword evidence="5 10" id="KW-0067">ATP-binding</keyword>
<dbReference type="InterPro" id="IPR051046">
    <property type="entry name" value="MurCDEF_CellWall_CoF430Synth"/>
</dbReference>
<name>A0A3L8PUF3_9GAMM</name>
<sequence>MITLTLKEIAEALNARLVGDDVSVSAVSTDTRKIQSECLFIALRGERFDAHDFIDSAISNGAKAVLVSQPLDITLPQLIVEDTRIALGRLGAYVRAKLKVITVAITGSNGKTSVKEMLATILKQSHQVLYTAGNFNNDIGAPLTLLRLSENDQYGVFELGANHKGEIDYTSALVKPHVALVNNVGEAHIEGFGSIDDVAIAKSEIYQHLTDNGIAIINADDAYAEHFKAVAQKHKQLCFGIKNDADVKATDISANKLGQYQFTLCYQEQREQVLLPLNGKHHVYNALAAASMAIALGLSLADIVSGLHQVSTVSGRMQPHQIEHVQLIDDSYNANPSSVRVAIDWLRLQQGEQMLVLGDFSELGMNTEKLHREIGEYAKINNISEVMTLGDKSQATSEQFGGKHFTQLQALVDAIQAKINQQQTAMTILVKGSRSAAMERVVNAIKSAYERGEWK</sequence>
<dbReference type="OrthoDB" id="9801978at2"/>
<keyword evidence="16" id="KW-1185">Reference proteome</keyword>
<comment type="function">
    <text evidence="10 11">Involved in cell wall formation. Catalyzes the final step in the synthesis of UDP-N-acetylmuramoyl-pentapeptide, the precursor of murein.</text>
</comment>
<evidence type="ECO:0000313" key="15">
    <source>
        <dbReference type="EMBL" id="RLV58950.1"/>
    </source>
</evidence>
<comment type="catalytic activity">
    <reaction evidence="10 11">
        <text>D-alanyl-D-alanine + UDP-N-acetyl-alpha-D-muramoyl-L-alanyl-gamma-D-glutamyl-meso-2,6-diaminopimelate + ATP = UDP-N-acetyl-alpha-D-muramoyl-L-alanyl-gamma-D-glutamyl-meso-2,6-diaminopimeloyl-D-alanyl-D-alanine + ADP + phosphate + H(+)</text>
        <dbReference type="Rhea" id="RHEA:28374"/>
        <dbReference type="ChEBI" id="CHEBI:15378"/>
        <dbReference type="ChEBI" id="CHEBI:30616"/>
        <dbReference type="ChEBI" id="CHEBI:43474"/>
        <dbReference type="ChEBI" id="CHEBI:57822"/>
        <dbReference type="ChEBI" id="CHEBI:61386"/>
        <dbReference type="ChEBI" id="CHEBI:83905"/>
        <dbReference type="ChEBI" id="CHEBI:456216"/>
        <dbReference type="EC" id="6.3.2.10"/>
    </reaction>
</comment>
<evidence type="ECO:0000256" key="2">
    <source>
        <dbReference type="ARBA" id="ARBA00022598"/>
    </source>
</evidence>
<dbReference type="EMBL" id="QZEI01000049">
    <property type="protein sequence ID" value="RLV58950.1"/>
    <property type="molecule type" value="Genomic_DNA"/>
</dbReference>
<feature type="domain" description="Mur ligase C-terminal" evidence="13">
    <location>
        <begin position="315"/>
        <end position="434"/>
    </location>
</feature>
<evidence type="ECO:0000259" key="13">
    <source>
        <dbReference type="Pfam" id="PF02875"/>
    </source>
</evidence>
<keyword evidence="6 10" id="KW-0133">Cell shape</keyword>
<accession>A0A3L8PUF3</accession>
<dbReference type="Pfam" id="PF01225">
    <property type="entry name" value="Mur_ligase"/>
    <property type="match status" value="1"/>
</dbReference>
<evidence type="ECO:0000256" key="5">
    <source>
        <dbReference type="ARBA" id="ARBA00022840"/>
    </source>
</evidence>
<dbReference type="GO" id="GO:0008766">
    <property type="term" value="F:UDP-N-acetylmuramoylalanyl-D-glutamyl-2,6-diaminopimelate-D-alanyl-D-alanine ligase activity"/>
    <property type="evidence" value="ECO:0007669"/>
    <property type="project" value="RHEA"/>
</dbReference>
<evidence type="ECO:0000259" key="14">
    <source>
        <dbReference type="Pfam" id="PF08245"/>
    </source>
</evidence>
<evidence type="ECO:0000259" key="12">
    <source>
        <dbReference type="Pfam" id="PF01225"/>
    </source>
</evidence>
<evidence type="ECO:0000256" key="8">
    <source>
        <dbReference type="ARBA" id="ARBA00023306"/>
    </source>
</evidence>
<dbReference type="Gene3D" id="3.40.1390.10">
    <property type="entry name" value="MurE/MurF, N-terminal domain"/>
    <property type="match status" value="1"/>
</dbReference>
<dbReference type="InterPro" id="IPR013221">
    <property type="entry name" value="Mur_ligase_cen"/>
</dbReference>
<dbReference type="Pfam" id="PF08245">
    <property type="entry name" value="Mur_ligase_M"/>
    <property type="match status" value="1"/>
</dbReference>
<evidence type="ECO:0000313" key="16">
    <source>
        <dbReference type="Proteomes" id="UP000281474"/>
    </source>
</evidence>
<dbReference type="GO" id="GO:0009252">
    <property type="term" value="P:peptidoglycan biosynthetic process"/>
    <property type="evidence" value="ECO:0007669"/>
    <property type="project" value="UniProtKB-UniRule"/>
</dbReference>
<dbReference type="GO" id="GO:0047480">
    <property type="term" value="F:UDP-N-acetylmuramoyl-tripeptide-D-alanyl-D-alanine ligase activity"/>
    <property type="evidence" value="ECO:0007669"/>
    <property type="project" value="UniProtKB-UniRule"/>
</dbReference>
<dbReference type="GO" id="GO:0071555">
    <property type="term" value="P:cell wall organization"/>
    <property type="evidence" value="ECO:0007669"/>
    <property type="project" value="UniProtKB-KW"/>
</dbReference>
<keyword evidence="2 10" id="KW-0436">Ligase</keyword>
<dbReference type="InterPro" id="IPR035911">
    <property type="entry name" value="MurE/MurF_N"/>
</dbReference>
<evidence type="ECO:0000256" key="10">
    <source>
        <dbReference type="HAMAP-Rule" id="MF_02019"/>
    </source>
</evidence>
<reference evidence="15 16" key="1">
    <citation type="submission" date="2018-09" db="EMBL/GenBank/DDBJ databases">
        <title>Phylogeny of the Shewanellaceae, and recommendation for two new genera, Pseudoshewanella and Parashewanella.</title>
        <authorList>
            <person name="Wang G."/>
        </authorList>
    </citation>
    <scope>NUCLEOTIDE SEQUENCE [LARGE SCALE GENOMIC DNA]</scope>
    <source>
        <strain evidence="15 16">C51</strain>
    </source>
</reference>
<dbReference type="GO" id="GO:0005524">
    <property type="term" value="F:ATP binding"/>
    <property type="evidence" value="ECO:0007669"/>
    <property type="project" value="UniProtKB-UniRule"/>
</dbReference>
<dbReference type="Gene3D" id="3.90.190.20">
    <property type="entry name" value="Mur ligase, C-terminal domain"/>
    <property type="match status" value="1"/>
</dbReference>
<dbReference type="NCBIfam" id="TIGR01143">
    <property type="entry name" value="murF"/>
    <property type="match status" value="1"/>
</dbReference>
<dbReference type="RefSeq" id="WP_121839741.1">
    <property type="nucleotide sequence ID" value="NZ_ML014798.1"/>
</dbReference>
<dbReference type="InterPro" id="IPR000713">
    <property type="entry name" value="Mur_ligase_N"/>
</dbReference>
<comment type="similarity">
    <text evidence="10">Belongs to the MurCDEF family. MurF subfamily.</text>
</comment>
<feature type="binding site" evidence="10">
    <location>
        <begin position="107"/>
        <end position="113"/>
    </location>
    <ligand>
        <name>ATP</name>
        <dbReference type="ChEBI" id="CHEBI:30616"/>
    </ligand>
</feature>
<dbReference type="UniPathway" id="UPA00219"/>
<dbReference type="SUPFAM" id="SSF53244">
    <property type="entry name" value="MurD-like peptide ligases, peptide-binding domain"/>
    <property type="match status" value="1"/>
</dbReference>
<comment type="subcellular location">
    <subcellularLocation>
        <location evidence="10 11">Cytoplasm</location>
    </subcellularLocation>
</comment>
<protein>
    <recommendedName>
        <fullName evidence="10 11">UDP-N-acetylmuramoyl-tripeptide--D-alanyl-D-alanine ligase</fullName>
        <ecNumber evidence="10 11">6.3.2.10</ecNumber>
    </recommendedName>
    <alternativeName>
        <fullName evidence="10">D-alanyl-D-alanine-adding enzyme</fullName>
    </alternativeName>
</protein>
<keyword evidence="1 10" id="KW-0963">Cytoplasm</keyword>
<dbReference type="AlphaFoldDB" id="A0A3L8PUF3"/>
<feature type="domain" description="Mur ligase N-terminal catalytic" evidence="12">
    <location>
        <begin position="24"/>
        <end position="86"/>
    </location>
</feature>
<proteinExistence type="inferred from homology"/>
<keyword evidence="7 10" id="KW-0573">Peptidoglycan synthesis</keyword>
<dbReference type="Gene3D" id="3.40.1190.10">
    <property type="entry name" value="Mur-like, catalytic domain"/>
    <property type="match status" value="1"/>
</dbReference>
<comment type="caution">
    <text evidence="15">The sequence shown here is derived from an EMBL/GenBank/DDBJ whole genome shotgun (WGS) entry which is preliminary data.</text>
</comment>
<dbReference type="SUPFAM" id="SSF53623">
    <property type="entry name" value="MurD-like peptide ligases, catalytic domain"/>
    <property type="match status" value="1"/>
</dbReference>
<dbReference type="SUPFAM" id="SSF63418">
    <property type="entry name" value="MurE/MurF N-terminal domain"/>
    <property type="match status" value="1"/>
</dbReference>
<dbReference type="InterPro" id="IPR036615">
    <property type="entry name" value="Mur_ligase_C_dom_sf"/>
</dbReference>
<dbReference type="Pfam" id="PF02875">
    <property type="entry name" value="Mur_ligase_C"/>
    <property type="match status" value="1"/>
</dbReference>
<evidence type="ECO:0000256" key="7">
    <source>
        <dbReference type="ARBA" id="ARBA00022984"/>
    </source>
</evidence>
<dbReference type="PANTHER" id="PTHR43024:SF1">
    <property type="entry name" value="UDP-N-ACETYLMURAMOYL-TRIPEPTIDE--D-ALANYL-D-ALANINE LIGASE"/>
    <property type="match status" value="1"/>
</dbReference>
<dbReference type="GO" id="GO:0051301">
    <property type="term" value="P:cell division"/>
    <property type="evidence" value="ECO:0007669"/>
    <property type="project" value="UniProtKB-KW"/>
</dbReference>
<feature type="domain" description="Mur ligase central" evidence="14">
    <location>
        <begin position="105"/>
        <end position="292"/>
    </location>
</feature>
<evidence type="ECO:0000256" key="4">
    <source>
        <dbReference type="ARBA" id="ARBA00022741"/>
    </source>
</evidence>
<evidence type="ECO:0000256" key="9">
    <source>
        <dbReference type="ARBA" id="ARBA00023316"/>
    </source>
</evidence>
<evidence type="ECO:0000256" key="1">
    <source>
        <dbReference type="ARBA" id="ARBA00022490"/>
    </source>
</evidence>
<keyword evidence="3 10" id="KW-0132">Cell division</keyword>
<keyword evidence="4 10" id="KW-0547">Nucleotide-binding</keyword>
<dbReference type="Proteomes" id="UP000281474">
    <property type="component" value="Unassembled WGS sequence"/>
</dbReference>
<keyword evidence="8 10" id="KW-0131">Cell cycle</keyword>
<dbReference type="InterPro" id="IPR036565">
    <property type="entry name" value="Mur-like_cat_sf"/>
</dbReference>
<dbReference type="InterPro" id="IPR004101">
    <property type="entry name" value="Mur_ligase_C"/>
</dbReference>
<dbReference type="PANTHER" id="PTHR43024">
    <property type="entry name" value="UDP-N-ACETYLMURAMOYL-TRIPEPTIDE--D-ALANYL-D-ALANINE LIGASE"/>
    <property type="match status" value="1"/>
</dbReference>
<evidence type="ECO:0000256" key="11">
    <source>
        <dbReference type="RuleBase" id="RU004136"/>
    </source>
</evidence>
<evidence type="ECO:0000256" key="6">
    <source>
        <dbReference type="ARBA" id="ARBA00022960"/>
    </source>
</evidence>
<keyword evidence="9 10" id="KW-0961">Cell wall biogenesis/degradation</keyword>
<comment type="pathway">
    <text evidence="10 11">Cell wall biogenesis; peptidoglycan biosynthesis.</text>
</comment>
<dbReference type="GO" id="GO:0008360">
    <property type="term" value="P:regulation of cell shape"/>
    <property type="evidence" value="ECO:0007669"/>
    <property type="project" value="UniProtKB-KW"/>
</dbReference>
<dbReference type="HAMAP" id="MF_02019">
    <property type="entry name" value="MurF"/>
    <property type="match status" value="1"/>
</dbReference>
<dbReference type="InterPro" id="IPR005863">
    <property type="entry name" value="UDP-N-AcMur_synth"/>
</dbReference>